<keyword evidence="5" id="KW-0732">Signal</keyword>
<dbReference type="Pfam" id="PF13620">
    <property type="entry name" value="CarboxypepD_reg"/>
    <property type="match status" value="1"/>
</dbReference>
<accession>A0A5M6D7E7</accession>
<dbReference type="InterPro" id="IPR037066">
    <property type="entry name" value="Plug_dom_sf"/>
</dbReference>
<evidence type="ECO:0000313" key="12">
    <source>
        <dbReference type="EMBL" id="KAA5543474.1"/>
    </source>
</evidence>
<evidence type="ECO:0000256" key="2">
    <source>
        <dbReference type="ARBA" id="ARBA00022448"/>
    </source>
</evidence>
<evidence type="ECO:0000256" key="6">
    <source>
        <dbReference type="ARBA" id="ARBA00023136"/>
    </source>
</evidence>
<keyword evidence="12" id="KW-0675">Receptor</keyword>
<dbReference type="AlphaFoldDB" id="A0A5M6D7E7"/>
<dbReference type="InterPro" id="IPR012910">
    <property type="entry name" value="Plug_dom"/>
</dbReference>
<protein>
    <submittedName>
        <fullName evidence="12">TonB-dependent receptor</fullName>
    </submittedName>
</protein>
<dbReference type="InterPro" id="IPR039426">
    <property type="entry name" value="TonB-dep_rcpt-like"/>
</dbReference>
<dbReference type="PANTHER" id="PTHR30069">
    <property type="entry name" value="TONB-DEPENDENT OUTER MEMBRANE RECEPTOR"/>
    <property type="match status" value="1"/>
</dbReference>
<dbReference type="PANTHER" id="PTHR30069:SF29">
    <property type="entry name" value="HEMOGLOBIN AND HEMOGLOBIN-HAPTOGLOBIN-BINDING PROTEIN 1-RELATED"/>
    <property type="match status" value="1"/>
</dbReference>
<feature type="domain" description="Outer membrane protein beta-barrel" evidence="11">
    <location>
        <begin position="462"/>
        <end position="867"/>
    </location>
</feature>
<name>A0A5M6D7E7_9BACT</name>
<dbReference type="PROSITE" id="PS52016">
    <property type="entry name" value="TONB_DEPENDENT_REC_3"/>
    <property type="match status" value="1"/>
</dbReference>
<keyword evidence="2 8" id="KW-0813">Transport</keyword>
<dbReference type="InterPro" id="IPR041700">
    <property type="entry name" value="OMP_b-brl_3"/>
</dbReference>
<dbReference type="SUPFAM" id="SSF49464">
    <property type="entry name" value="Carboxypeptidase regulatory domain-like"/>
    <property type="match status" value="1"/>
</dbReference>
<organism evidence="12 13">
    <name type="scientific">Adhaeribacter rhizoryzae</name>
    <dbReference type="NCBI Taxonomy" id="2607907"/>
    <lineage>
        <taxon>Bacteria</taxon>
        <taxon>Pseudomonadati</taxon>
        <taxon>Bacteroidota</taxon>
        <taxon>Cytophagia</taxon>
        <taxon>Cytophagales</taxon>
        <taxon>Hymenobacteraceae</taxon>
        <taxon>Adhaeribacter</taxon>
    </lineage>
</organism>
<sequence length="895" mass="99360">MAVHPYRLSASSHLSIFASEYARKLTTSFEYFVNNGPGGIGRERAKRLLFNREYSLEIKLTLSTYLPIMKTLILLAAASIFSGGTIFAQAPSPPVATAQAASQAIPKGNGKISGVVSDEAAKTPVAFATVALLDKLTGKTIDGAITDDKGKFTISRVANGQYSLTITFLGYEAKSINNIAIEGKNEVNIGPIALKANTKTLNEVAVLGEKPLVEDKVDRMVYNAEKDITNTGGTASDVLKKVPGLTVDLEGNVQLRGSGNIRVLINNKPSTIMATNIADALRQIPSDQIKTVEVITSPSAKYDAEGTAGIINIITKKNGLQGVNGTVNASYGTRNSNVNGNVNYRKGKFGLNSALGTNWNNNPGKQTGNTYYTGLSNIDRLYQTMEGKRVGNFNFLQFGTDYDLTPKSNLAAGIRMQSGNFAFKTTQTSTQYLQNALIGLNTRQNNIEFENMNYDVNLDYNRQFSKQGQELTVLGLLSHNNRDNYNYADVYNRDNQLSLQEQNLNDAYNEEKTLQVDYTQPLAKDQLLEIGGKAILRYAESDYRFLLAEPGTGDFVIQPNRTDIFSYHQDVAAAYASYGFSLNKKYNFKLGTRYEHTQISGDFTSTETTINQDYDNFIPSIAVSRTLKNNQTIKFNYTKRIQRPQLYYLNPFENRSDTFNIQVGNPKLEAELTNSYELGYSRFFKSGTSFNASVYWRQTNNSIQSFTLPTSEGVNYTRFGNIGRNASYGFSLFGNTKFLQKGNISGNVNIFYTDLESRSAQLEASNASVMYNANLNASYTFPKGISAQVFGMFNSPRVTLQGKSSSWTYYNLALKKELLNKKASISAGVDNPFSQTLKMRNTFKTNTSEQDNLLYVYTRQFRISANYQFGKMDFKNQPRRKKKISNDDAKAGESN</sequence>
<evidence type="ECO:0000313" key="13">
    <source>
        <dbReference type="Proteomes" id="UP000323426"/>
    </source>
</evidence>
<evidence type="ECO:0000256" key="4">
    <source>
        <dbReference type="ARBA" id="ARBA00022692"/>
    </source>
</evidence>
<dbReference type="Gene3D" id="2.40.170.20">
    <property type="entry name" value="TonB-dependent receptor, beta-barrel domain"/>
    <property type="match status" value="1"/>
</dbReference>
<dbReference type="Pfam" id="PF14905">
    <property type="entry name" value="OMP_b-brl_3"/>
    <property type="match status" value="1"/>
</dbReference>
<keyword evidence="13" id="KW-1185">Reference proteome</keyword>
<evidence type="ECO:0000256" key="1">
    <source>
        <dbReference type="ARBA" id="ARBA00004571"/>
    </source>
</evidence>
<keyword evidence="3 8" id="KW-1134">Transmembrane beta strand</keyword>
<dbReference type="Pfam" id="PF07715">
    <property type="entry name" value="Plug"/>
    <property type="match status" value="1"/>
</dbReference>
<evidence type="ECO:0000256" key="9">
    <source>
        <dbReference type="SAM" id="MobiDB-lite"/>
    </source>
</evidence>
<evidence type="ECO:0000256" key="8">
    <source>
        <dbReference type="PROSITE-ProRule" id="PRU01360"/>
    </source>
</evidence>
<dbReference type="Proteomes" id="UP000323426">
    <property type="component" value="Unassembled WGS sequence"/>
</dbReference>
<dbReference type="EMBL" id="VWSF01000013">
    <property type="protein sequence ID" value="KAA5543474.1"/>
    <property type="molecule type" value="Genomic_DNA"/>
</dbReference>
<keyword evidence="7 8" id="KW-0998">Cell outer membrane</keyword>
<dbReference type="GO" id="GO:0044718">
    <property type="term" value="P:siderophore transmembrane transport"/>
    <property type="evidence" value="ECO:0007669"/>
    <property type="project" value="TreeGrafter"/>
</dbReference>
<feature type="domain" description="TonB-dependent receptor plug" evidence="10">
    <location>
        <begin position="227"/>
        <end position="310"/>
    </location>
</feature>
<dbReference type="InterPro" id="IPR036942">
    <property type="entry name" value="Beta-barrel_TonB_sf"/>
</dbReference>
<feature type="compositionally biased region" description="Basic and acidic residues" evidence="9">
    <location>
        <begin position="884"/>
        <end position="895"/>
    </location>
</feature>
<comment type="caution">
    <text evidence="12">The sequence shown here is derived from an EMBL/GenBank/DDBJ whole genome shotgun (WGS) entry which is preliminary data.</text>
</comment>
<gene>
    <name evidence="12" type="ORF">F0145_16275</name>
</gene>
<evidence type="ECO:0000256" key="5">
    <source>
        <dbReference type="ARBA" id="ARBA00022729"/>
    </source>
</evidence>
<dbReference type="SUPFAM" id="SSF56935">
    <property type="entry name" value="Porins"/>
    <property type="match status" value="1"/>
</dbReference>
<comment type="subcellular location">
    <subcellularLocation>
        <location evidence="1 8">Cell outer membrane</location>
        <topology evidence="1 8">Multi-pass membrane protein</topology>
    </subcellularLocation>
</comment>
<keyword evidence="6 8" id="KW-0472">Membrane</keyword>
<dbReference type="GO" id="GO:0015344">
    <property type="term" value="F:siderophore uptake transmembrane transporter activity"/>
    <property type="evidence" value="ECO:0007669"/>
    <property type="project" value="TreeGrafter"/>
</dbReference>
<reference evidence="12 13" key="1">
    <citation type="submission" date="2019-09" db="EMBL/GenBank/DDBJ databases">
        <title>Genome sequence and assembly of Adhaeribacter sp.</title>
        <authorList>
            <person name="Chhetri G."/>
        </authorList>
    </citation>
    <scope>NUCLEOTIDE SEQUENCE [LARGE SCALE GENOMIC DNA]</scope>
    <source>
        <strain evidence="12 13">DK36</strain>
    </source>
</reference>
<keyword evidence="4 8" id="KW-0812">Transmembrane</keyword>
<dbReference type="GO" id="GO:0009279">
    <property type="term" value="C:cell outer membrane"/>
    <property type="evidence" value="ECO:0007669"/>
    <property type="project" value="UniProtKB-SubCell"/>
</dbReference>
<evidence type="ECO:0000259" key="10">
    <source>
        <dbReference type="Pfam" id="PF07715"/>
    </source>
</evidence>
<comment type="similarity">
    <text evidence="8">Belongs to the TonB-dependent receptor family.</text>
</comment>
<evidence type="ECO:0000259" key="11">
    <source>
        <dbReference type="Pfam" id="PF14905"/>
    </source>
</evidence>
<feature type="region of interest" description="Disordered" evidence="9">
    <location>
        <begin position="876"/>
        <end position="895"/>
    </location>
</feature>
<dbReference type="Gene3D" id="2.170.130.10">
    <property type="entry name" value="TonB-dependent receptor, plug domain"/>
    <property type="match status" value="1"/>
</dbReference>
<proteinExistence type="inferred from homology"/>
<evidence type="ECO:0000256" key="7">
    <source>
        <dbReference type="ARBA" id="ARBA00023237"/>
    </source>
</evidence>
<evidence type="ECO:0000256" key="3">
    <source>
        <dbReference type="ARBA" id="ARBA00022452"/>
    </source>
</evidence>
<dbReference type="Gene3D" id="2.60.40.1120">
    <property type="entry name" value="Carboxypeptidase-like, regulatory domain"/>
    <property type="match status" value="1"/>
</dbReference>
<dbReference type="InterPro" id="IPR008969">
    <property type="entry name" value="CarboxyPept-like_regulatory"/>
</dbReference>